<dbReference type="EMBL" id="QEFC01002124">
    <property type="protein sequence ID" value="KAE9454326.1"/>
    <property type="molecule type" value="Genomic_DNA"/>
</dbReference>
<keyword evidence="4" id="KW-1185">Reference proteome</keyword>
<feature type="region of interest" description="Disordered" evidence="1">
    <location>
        <begin position="96"/>
        <end position="125"/>
    </location>
</feature>
<gene>
    <name evidence="3" type="ORF">C3L33_13774</name>
</gene>
<sequence>MPELRSGVHHGRAPAVDKRQRKNQVTGKKSEHLVGNFVKTRAAAVKEEAKAKAKARAAEVAPRRGWGARLVEGAAKNGKGKEEEVIVVSEGTMVEGGEREGGFLPEEKVEGGEGGEATVEEEGSTAPFPKKVQVAGSPMDKIDRKLGYGHARAEFVGCVEYFRTIIIYQVGQKRSRLNVEDDDDGLSKKKVRLGVLATQWVSIYNAKMPMKQSTGVHCGGIGVYFPAKDGKHFDLNATEWIMEQWEKNYYISSIAGANNGSSHVVMSKGTQYSQQFYKVSDSFPFKWINKKWREGFHVTSMATAGTRWAVVMSRNAGCSDLAELLLFNFVFVFSLQRLGYL</sequence>
<dbReference type="InterPro" id="IPR055900">
    <property type="entry name" value="DUF7477"/>
</dbReference>
<dbReference type="Pfam" id="PF24289">
    <property type="entry name" value="DUF7477"/>
    <property type="match status" value="2"/>
</dbReference>
<comment type="caution">
    <text evidence="3">The sequence shown here is derived from an EMBL/GenBank/DDBJ whole genome shotgun (WGS) entry which is preliminary data.</text>
</comment>
<dbReference type="Proteomes" id="UP000428333">
    <property type="component" value="Linkage Group LG08"/>
</dbReference>
<dbReference type="OrthoDB" id="1890401at2759"/>
<organism evidence="3 4">
    <name type="scientific">Rhododendron williamsianum</name>
    <dbReference type="NCBI Taxonomy" id="262921"/>
    <lineage>
        <taxon>Eukaryota</taxon>
        <taxon>Viridiplantae</taxon>
        <taxon>Streptophyta</taxon>
        <taxon>Embryophyta</taxon>
        <taxon>Tracheophyta</taxon>
        <taxon>Spermatophyta</taxon>
        <taxon>Magnoliopsida</taxon>
        <taxon>eudicotyledons</taxon>
        <taxon>Gunneridae</taxon>
        <taxon>Pentapetalae</taxon>
        <taxon>asterids</taxon>
        <taxon>Ericales</taxon>
        <taxon>Ericaceae</taxon>
        <taxon>Ericoideae</taxon>
        <taxon>Rhodoreae</taxon>
        <taxon>Rhododendron</taxon>
    </lineage>
</organism>
<feature type="non-terminal residue" evidence="3">
    <location>
        <position position="1"/>
    </location>
</feature>
<reference evidence="3 4" key="1">
    <citation type="journal article" date="2019" name="Genome Biol. Evol.">
        <title>The Rhododendron genome and chromosomal organization provide insight into shared whole-genome duplications across the heath family (Ericaceae).</title>
        <authorList>
            <person name="Soza V.L."/>
            <person name="Lindsley D."/>
            <person name="Waalkes A."/>
            <person name="Ramage E."/>
            <person name="Patwardhan R.P."/>
            <person name="Burton J.N."/>
            <person name="Adey A."/>
            <person name="Kumar A."/>
            <person name="Qiu R."/>
            <person name="Shendure J."/>
            <person name="Hall B."/>
        </authorList>
    </citation>
    <scope>NUCLEOTIDE SEQUENCE [LARGE SCALE GENOMIC DNA]</scope>
    <source>
        <strain evidence="3">RSF 1966-606</strain>
    </source>
</reference>
<evidence type="ECO:0000256" key="1">
    <source>
        <dbReference type="SAM" id="MobiDB-lite"/>
    </source>
</evidence>
<evidence type="ECO:0000313" key="3">
    <source>
        <dbReference type="EMBL" id="KAE9454326.1"/>
    </source>
</evidence>
<name>A0A6A4L2B4_9ERIC</name>
<feature type="region of interest" description="Disordered" evidence="1">
    <location>
        <begin position="1"/>
        <end position="30"/>
    </location>
</feature>
<dbReference type="AlphaFoldDB" id="A0A6A4L2B4"/>
<feature type="non-terminal residue" evidence="3">
    <location>
        <position position="341"/>
    </location>
</feature>
<feature type="domain" description="DUF7477" evidence="2">
    <location>
        <begin position="169"/>
        <end position="213"/>
    </location>
</feature>
<feature type="compositionally biased region" description="Basic and acidic residues" evidence="1">
    <location>
        <begin position="96"/>
        <end position="111"/>
    </location>
</feature>
<evidence type="ECO:0000313" key="4">
    <source>
        <dbReference type="Proteomes" id="UP000428333"/>
    </source>
</evidence>
<evidence type="ECO:0000259" key="2">
    <source>
        <dbReference type="Pfam" id="PF24289"/>
    </source>
</evidence>
<accession>A0A6A4L2B4</accession>
<protein>
    <recommendedName>
        <fullName evidence="2">DUF7477 domain-containing protein</fullName>
    </recommendedName>
</protein>
<feature type="domain" description="DUF7477" evidence="2">
    <location>
        <begin position="238"/>
        <end position="322"/>
    </location>
</feature>
<proteinExistence type="predicted"/>